<gene>
    <name evidence="3" type="ORF">HINF_LOCUS40064</name>
    <name evidence="4" type="ORF">HINF_LOCUS48562</name>
</gene>
<protein>
    <submittedName>
        <fullName evidence="4">Hypothetical_protein</fullName>
    </submittedName>
</protein>
<reference evidence="4 5" key="2">
    <citation type="submission" date="2024-07" db="EMBL/GenBank/DDBJ databases">
        <authorList>
            <person name="Akdeniz Z."/>
        </authorList>
    </citation>
    <scope>NUCLEOTIDE SEQUENCE [LARGE SCALE GENOMIC DNA]</scope>
</reference>
<evidence type="ECO:0000313" key="5">
    <source>
        <dbReference type="Proteomes" id="UP001642409"/>
    </source>
</evidence>
<dbReference type="EMBL" id="CAXDID020000224">
    <property type="protein sequence ID" value="CAL6059054.1"/>
    <property type="molecule type" value="Genomic_DNA"/>
</dbReference>
<keyword evidence="1" id="KW-0175">Coiled coil</keyword>
<name>A0AA86UED6_9EUKA</name>
<evidence type="ECO:0000313" key="4">
    <source>
        <dbReference type="EMBL" id="CAL6059054.1"/>
    </source>
</evidence>
<dbReference type="EMBL" id="CATOUU010000832">
    <property type="protein sequence ID" value="CAI9952419.1"/>
    <property type="molecule type" value="Genomic_DNA"/>
</dbReference>
<organism evidence="3">
    <name type="scientific">Hexamita inflata</name>
    <dbReference type="NCBI Taxonomy" id="28002"/>
    <lineage>
        <taxon>Eukaryota</taxon>
        <taxon>Metamonada</taxon>
        <taxon>Diplomonadida</taxon>
        <taxon>Hexamitidae</taxon>
        <taxon>Hexamitinae</taxon>
        <taxon>Hexamita</taxon>
    </lineage>
</organism>
<dbReference type="Proteomes" id="UP001642409">
    <property type="component" value="Unassembled WGS sequence"/>
</dbReference>
<reference evidence="3" key="1">
    <citation type="submission" date="2023-06" db="EMBL/GenBank/DDBJ databases">
        <authorList>
            <person name="Kurt Z."/>
        </authorList>
    </citation>
    <scope>NUCLEOTIDE SEQUENCE</scope>
</reference>
<keyword evidence="5" id="KW-1185">Reference proteome</keyword>
<evidence type="ECO:0000256" key="1">
    <source>
        <dbReference type="SAM" id="Coils"/>
    </source>
</evidence>
<sequence length="701" mass="81926">MKPLFQVSYDATEQGVNLRMSKADIQKLYEVSTEEVQTMARITFTPPMNVIDQPSVFIAKTANELKPDQFSQCKGFQGQYTNEDNYLQELCGYLNQFWLSKYSEVVYFEYDIYKLARSMKARLFCYSITTDEQTEASTNTPVSFVFCTNDYKLMKILGYKDLETQNQIFTSELLEIKVPNNEGKYVHYNAQQIMFDKIMYIRNFRFLNILCDNIKTYTHRENNVMRYILLRHYYDIANGVYAQLSSNYNVIFSSNMLTGDGIKIYFTDENYHQIDLEGEPYTLELFIEPSSKMIEKKAYIAESKQQALDQKMKAQQEEFKKQTLKKEAAEKIQKEVKEKETKEQDRVLKEKYDSDRDSRFIGVLENITQEVVDVQAKALLAIAAQNQLQQDNLIKLISEQREQILLLNQDNKLLSAEISAKTNLMIEQVTNKNAEVDTYLVTSMNQIIEKNNQLDQNLASQTEKTNHTMANLLAKNENLDKYNMDLQINTNKLFDTVIQKSNENDKRIADSIQRMNDVKDIQMTLDRINRTYEDKRKHIDHLKLDYVKKLHRINYITKKYNNMDQTQQEQLDAEMTAHKQTTISSFNVLEEIEKQKAGVQQKYLALMASTEFDTQAKKTTTDEYNKVMSEIEQSCINQIDEIDAQYKNLHDKYVNVADSVLPTMLQEFDSRSSSYNQASMSEPVDEPDDLPVQQKQYLPLI</sequence>
<evidence type="ECO:0000256" key="2">
    <source>
        <dbReference type="SAM" id="MobiDB-lite"/>
    </source>
</evidence>
<proteinExistence type="predicted"/>
<comment type="caution">
    <text evidence="3">The sequence shown here is derived from an EMBL/GenBank/DDBJ whole genome shotgun (WGS) entry which is preliminary data.</text>
</comment>
<feature type="coiled-coil region" evidence="1">
    <location>
        <begin position="312"/>
        <end position="345"/>
    </location>
</feature>
<feature type="region of interest" description="Disordered" evidence="2">
    <location>
        <begin position="672"/>
        <end position="701"/>
    </location>
</feature>
<dbReference type="AlphaFoldDB" id="A0AA86UED6"/>
<evidence type="ECO:0000313" key="3">
    <source>
        <dbReference type="EMBL" id="CAI9952419.1"/>
    </source>
</evidence>
<accession>A0AA86UED6</accession>